<gene>
    <name evidence="2" type="ORF">COB13_08645</name>
</gene>
<name>A0A2A4Z2Q6_9PROT</name>
<reference key="1">
    <citation type="submission" date="2017-08" db="EMBL/GenBank/DDBJ databases">
        <title>A dynamic microbial community with high functional redundancy inhabits the cold, oxic subseafloor aquifer.</title>
        <authorList>
            <person name="Tully B.J."/>
            <person name="Wheat C.G."/>
            <person name="Glazer B.T."/>
            <person name="Huber J.A."/>
        </authorList>
    </citation>
    <scope>NUCLEOTIDE SEQUENCE [LARGE SCALE GENOMIC DNA]</scope>
</reference>
<dbReference type="CDD" id="cd04301">
    <property type="entry name" value="NAT_SF"/>
    <property type="match status" value="1"/>
</dbReference>
<proteinExistence type="predicted"/>
<accession>A0A2A4Z2Q6</accession>
<dbReference type="EMBL" id="NVUS01000009">
    <property type="protein sequence ID" value="PCJ01020.1"/>
    <property type="molecule type" value="Genomic_DNA"/>
</dbReference>
<keyword evidence="2" id="KW-0808">Transferase</keyword>
<dbReference type="PANTHER" id="PTHR43451:SF1">
    <property type="entry name" value="ACETYLTRANSFERASE"/>
    <property type="match status" value="1"/>
</dbReference>
<evidence type="ECO:0000313" key="2">
    <source>
        <dbReference type="EMBL" id="PCJ01020.1"/>
    </source>
</evidence>
<dbReference type="Gene3D" id="3.40.630.30">
    <property type="match status" value="1"/>
</dbReference>
<comment type="caution">
    <text evidence="2">The sequence shown here is derived from an EMBL/GenBank/DDBJ whole genome shotgun (WGS) entry which is preliminary data.</text>
</comment>
<dbReference type="Pfam" id="PF13673">
    <property type="entry name" value="Acetyltransf_10"/>
    <property type="match status" value="1"/>
</dbReference>
<dbReference type="InterPro" id="IPR052564">
    <property type="entry name" value="N-acetyltrans/Recomb-assoc"/>
</dbReference>
<dbReference type="PANTHER" id="PTHR43451">
    <property type="entry name" value="ACETYLTRANSFERASE (GNAT) FAMILY PROTEIN"/>
    <property type="match status" value="1"/>
</dbReference>
<dbReference type="InterPro" id="IPR000182">
    <property type="entry name" value="GNAT_dom"/>
</dbReference>
<dbReference type="InterPro" id="IPR016181">
    <property type="entry name" value="Acyl_CoA_acyltransferase"/>
</dbReference>
<dbReference type="PROSITE" id="PS51186">
    <property type="entry name" value="GNAT"/>
    <property type="match status" value="1"/>
</dbReference>
<protein>
    <submittedName>
        <fullName evidence="2">GNAT family N-acetyltransferase</fullName>
    </submittedName>
</protein>
<dbReference type="GO" id="GO:0016747">
    <property type="term" value="F:acyltransferase activity, transferring groups other than amino-acyl groups"/>
    <property type="evidence" value="ECO:0007669"/>
    <property type="project" value="InterPro"/>
</dbReference>
<evidence type="ECO:0000259" key="1">
    <source>
        <dbReference type="PROSITE" id="PS51186"/>
    </source>
</evidence>
<sequence>MNNEILVRLFEVADADAAAQIFYDAVRIGAAEFYDEAQRAAWAVDVPDSDVWRDRLLAQPTFVAISNAQLVGYMTIAADGYIDLAFVRPDRIGTGVAKALYDAVEAKAIELGASRLYSEASYLAKQFFERQGWVVVKPQIIERHGVKLTNFVMEKLLG</sequence>
<dbReference type="SUPFAM" id="SSF55729">
    <property type="entry name" value="Acyl-CoA N-acyltransferases (Nat)"/>
    <property type="match status" value="1"/>
</dbReference>
<feature type="domain" description="N-acetyltransferase" evidence="1">
    <location>
        <begin position="5"/>
        <end position="158"/>
    </location>
</feature>
<dbReference type="AlphaFoldDB" id="A0A2A4Z2Q6"/>
<reference evidence="2" key="2">
    <citation type="journal article" date="2018" name="ISME J.">
        <title>A dynamic microbial community with high functional redundancy inhabits the cold, oxic subseafloor aquifer.</title>
        <authorList>
            <person name="Tully B.J."/>
            <person name="Wheat C.G."/>
            <person name="Glazer B.T."/>
            <person name="Huber J.A."/>
        </authorList>
    </citation>
    <scope>NUCLEOTIDE SEQUENCE</scope>
    <source>
        <strain evidence="2">NORP83</strain>
    </source>
</reference>
<organism evidence="2">
    <name type="scientific">OCS116 cluster bacterium</name>
    <dbReference type="NCBI Taxonomy" id="2030921"/>
    <lineage>
        <taxon>Bacteria</taxon>
        <taxon>Pseudomonadati</taxon>
        <taxon>Pseudomonadota</taxon>
        <taxon>Alphaproteobacteria</taxon>
        <taxon>OCS116 cluster</taxon>
    </lineage>
</organism>